<organism evidence="2 3">
    <name type="scientific">Kutzneria buriramensis</name>
    <dbReference type="NCBI Taxonomy" id="1045776"/>
    <lineage>
        <taxon>Bacteria</taxon>
        <taxon>Bacillati</taxon>
        <taxon>Actinomycetota</taxon>
        <taxon>Actinomycetes</taxon>
        <taxon>Pseudonocardiales</taxon>
        <taxon>Pseudonocardiaceae</taxon>
        <taxon>Kutzneria</taxon>
    </lineage>
</organism>
<reference evidence="2 3" key="1">
    <citation type="submission" date="2018-08" db="EMBL/GenBank/DDBJ databases">
        <title>Genomic Encyclopedia of Archaeal and Bacterial Type Strains, Phase II (KMG-II): from individual species to whole genera.</title>
        <authorList>
            <person name="Goeker M."/>
        </authorList>
    </citation>
    <scope>NUCLEOTIDE SEQUENCE [LARGE SCALE GENOMIC DNA]</scope>
    <source>
        <strain evidence="2 3">DSM 45791</strain>
    </source>
</reference>
<comment type="caution">
    <text evidence="2">The sequence shown here is derived from an EMBL/GenBank/DDBJ whole genome shotgun (WGS) entry which is preliminary data.</text>
</comment>
<dbReference type="AlphaFoldDB" id="A0A3E0GYV9"/>
<dbReference type="Proteomes" id="UP000256269">
    <property type="component" value="Unassembled WGS sequence"/>
</dbReference>
<dbReference type="RefSeq" id="WP_116180311.1">
    <property type="nucleotide sequence ID" value="NZ_CP144375.1"/>
</dbReference>
<proteinExistence type="predicted"/>
<protein>
    <submittedName>
        <fullName evidence="2">Uncharacterized protein</fullName>
    </submittedName>
</protein>
<evidence type="ECO:0000256" key="1">
    <source>
        <dbReference type="SAM" id="MobiDB-lite"/>
    </source>
</evidence>
<gene>
    <name evidence="2" type="ORF">BCF44_119211</name>
</gene>
<dbReference type="EMBL" id="QUNO01000019">
    <property type="protein sequence ID" value="REH34935.1"/>
    <property type="molecule type" value="Genomic_DNA"/>
</dbReference>
<keyword evidence="3" id="KW-1185">Reference proteome</keyword>
<evidence type="ECO:0000313" key="2">
    <source>
        <dbReference type="EMBL" id="REH34935.1"/>
    </source>
</evidence>
<sequence length="71" mass="7675">MSGPHHDGEPVSARARQVAETTDRARLRCEVSKLLVDRAAKLIEESARRIARSEAWLPARDASPPAVNGGS</sequence>
<dbReference type="OrthoDB" id="9996042at2"/>
<accession>A0A3E0GYV9</accession>
<evidence type="ECO:0000313" key="3">
    <source>
        <dbReference type="Proteomes" id="UP000256269"/>
    </source>
</evidence>
<feature type="region of interest" description="Disordered" evidence="1">
    <location>
        <begin position="1"/>
        <end position="23"/>
    </location>
</feature>
<name>A0A3E0GYV9_9PSEU</name>